<dbReference type="PANTHER" id="PTHR38048:SF1">
    <property type="entry name" value="HEMERYTHRIN-LIKE DOMAIN-CONTAINING PROTEIN"/>
    <property type="match status" value="1"/>
</dbReference>
<keyword evidence="3" id="KW-1185">Reference proteome</keyword>
<dbReference type="Pfam" id="PF01814">
    <property type="entry name" value="Hemerythrin"/>
    <property type="match status" value="1"/>
</dbReference>
<reference evidence="3" key="1">
    <citation type="submission" date="2024-04" db="EMBL/GenBank/DDBJ databases">
        <authorList>
            <person name="Shaw F."/>
            <person name="Minotto A."/>
        </authorList>
    </citation>
    <scope>NUCLEOTIDE SEQUENCE [LARGE SCALE GENOMIC DNA]</scope>
</reference>
<organism evidence="2 3">
    <name type="scientific">Somion occarium</name>
    <dbReference type="NCBI Taxonomy" id="3059160"/>
    <lineage>
        <taxon>Eukaryota</taxon>
        <taxon>Fungi</taxon>
        <taxon>Dikarya</taxon>
        <taxon>Basidiomycota</taxon>
        <taxon>Agaricomycotina</taxon>
        <taxon>Agaricomycetes</taxon>
        <taxon>Polyporales</taxon>
        <taxon>Cerrenaceae</taxon>
        <taxon>Somion</taxon>
    </lineage>
</organism>
<gene>
    <name evidence="2" type="ORF">GFSPODELE1_LOCUS6109</name>
</gene>
<dbReference type="CDD" id="cd12108">
    <property type="entry name" value="Hr-like"/>
    <property type="match status" value="1"/>
</dbReference>
<evidence type="ECO:0000313" key="2">
    <source>
        <dbReference type="EMBL" id="CAL1706906.1"/>
    </source>
</evidence>
<dbReference type="Proteomes" id="UP001497453">
    <property type="component" value="Chromosome 4"/>
</dbReference>
<proteinExistence type="predicted"/>
<feature type="domain" description="Hemerythrin-like" evidence="1">
    <location>
        <begin position="26"/>
        <end position="150"/>
    </location>
</feature>
<dbReference type="Gene3D" id="1.20.120.520">
    <property type="entry name" value="nmb1532 protein domain like"/>
    <property type="match status" value="1"/>
</dbReference>
<name>A0ABP1DGE8_9APHY</name>
<evidence type="ECO:0000259" key="1">
    <source>
        <dbReference type="Pfam" id="PF01814"/>
    </source>
</evidence>
<sequence>MSAETKKSVLTTAQEERKWNHLGMLMERFHNHFKVEFNAIYEMADGSFARRGLSLGLYLRQAEELRRYLTTHHTIEERHVFPVLAKRMSSFSNDEVHIKSHHAIHEGLNKLGEIIHKWKADPSTYSPQEMRDCLDSWREVLFKHLDEEVEDLSGDNMKKYWTLEEMDLLPM</sequence>
<dbReference type="InterPro" id="IPR053206">
    <property type="entry name" value="Dimeric_xanthone_biosynth"/>
</dbReference>
<accession>A0ABP1DGE8</accession>
<dbReference type="EMBL" id="OZ037947">
    <property type="protein sequence ID" value="CAL1706906.1"/>
    <property type="molecule type" value="Genomic_DNA"/>
</dbReference>
<dbReference type="PANTHER" id="PTHR38048">
    <property type="entry name" value="EXPRESSED PROTEIN"/>
    <property type="match status" value="1"/>
</dbReference>
<evidence type="ECO:0000313" key="3">
    <source>
        <dbReference type="Proteomes" id="UP001497453"/>
    </source>
</evidence>
<dbReference type="InterPro" id="IPR012312">
    <property type="entry name" value="Hemerythrin-like"/>
</dbReference>
<protein>
    <recommendedName>
        <fullName evidence="1">Hemerythrin-like domain-containing protein</fullName>
    </recommendedName>
</protein>